<feature type="coiled-coil region" evidence="4">
    <location>
        <begin position="452"/>
        <end position="479"/>
    </location>
</feature>
<dbReference type="PRINTS" id="PR00511">
    <property type="entry name" value="TEKTIN"/>
</dbReference>
<dbReference type="Pfam" id="PF03148">
    <property type="entry name" value="Tektin"/>
    <property type="match status" value="1"/>
</dbReference>
<keyword evidence="6" id="KW-1185">Reference proteome</keyword>
<evidence type="ECO:0000313" key="5">
    <source>
        <dbReference type="EMBL" id="KAK4468577.1"/>
    </source>
</evidence>
<comment type="caution">
    <text evidence="5">The sequence shown here is derived from an EMBL/GenBank/DDBJ whole genome shotgun (WGS) entry which is preliminary data.</text>
</comment>
<evidence type="ECO:0000256" key="2">
    <source>
        <dbReference type="ARBA" id="ARBA00022490"/>
    </source>
</evidence>
<organism evidence="5 6">
    <name type="scientific">Schistosoma mekongi</name>
    <name type="common">Parasitic worm</name>
    <dbReference type="NCBI Taxonomy" id="38744"/>
    <lineage>
        <taxon>Eukaryota</taxon>
        <taxon>Metazoa</taxon>
        <taxon>Spiralia</taxon>
        <taxon>Lophotrochozoa</taxon>
        <taxon>Platyhelminthes</taxon>
        <taxon>Trematoda</taxon>
        <taxon>Digenea</taxon>
        <taxon>Strigeidida</taxon>
        <taxon>Schistosomatoidea</taxon>
        <taxon>Schistosomatidae</taxon>
        <taxon>Schistosoma</taxon>
    </lineage>
</organism>
<reference evidence="5" key="1">
    <citation type="submission" date="2022-04" db="EMBL/GenBank/DDBJ databases">
        <authorList>
            <person name="Xu L."/>
            <person name="Lv Z."/>
        </authorList>
    </citation>
    <scope>NUCLEOTIDE SEQUENCE</scope>
    <source>
        <strain evidence="5">LV_2022a</strain>
    </source>
</reference>
<gene>
    <name evidence="5" type="ORF">MN116_007770</name>
</gene>
<dbReference type="GO" id="GO:0060271">
    <property type="term" value="P:cilium assembly"/>
    <property type="evidence" value="ECO:0007669"/>
    <property type="project" value="UniProtKB-UniRule"/>
</dbReference>
<dbReference type="AlphaFoldDB" id="A0AAE1Z837"/>
<evidence type="ECO:0000256" key="4">
    <source>
        <dbReference type="SAM" id="Coils"/>
    </source>
</evidence>
<comment type="subcellular location">
    <subcellularLocation>
        <location evidence="3">Cytoplasm</location>
        <location evidence="3">Cytoskeleton</location>
        <location evidence="3">Cilium axoneme</location>
    </subcellularLocation>
</comment>
<reference evidence="5" key="2">
    <citation type="journal article" date="2023" name="Infect Dis Poverty">
        <title>Chromosome-scale genome of the human blood fluke Schistosoma mekongi and its implications for public health.</title>
        <authorList>
            <person name="Zhou M."/>
            <person name="Xu L."/>
            <person name="Xu D."/>
            <person name="Chen W."/>
            <person name="Khan J."/>
            <person name="Hu Y."/>
            <person name="Huang H."/>
            <person name="Wei H."/>
            <person name="Zhang Y."/>
            <person name="Chusongsang P."/>
            <person name="Tanasarnprasert K."/>
            <person name="Hu X."/>
            <person name="Limpanont Y."/>
            <person name="Lv Z."/>
        </authorList>
    </citation>
    <scope>NUCLEOTIDE SEQUENCE</scope>
    <source>
        <strain evidence="5">LV_2022a</strain>
    </source>
</reference>
<comment type="similarity">
    <text evidence="1 3">Belongs to the tektin family.</text>
</comment>
<dbReference type="GO" id="GO:0015630">
    <property type="term" value="C:microtubule cytoskeleton"/>
    <property type="evidence" value="ECO:0007669"/>
    <property type="project" value="UniProtKB-UniRule"/>
</dbReference>
<keyword evidence="3" id="KW-0282">Flagellum</keyword>
<keyword evidence="3" id="KW-0969">Cilium</keyword>
<feature type="coiled-coil region" evidence="4">
    <location>
        <begin position="386"/>
        <end position="413"/>
    </location>
</feature>
<accession>A0AAE1Z837</accession>
<name>A0AAE1Z837_SCHME</name>
<dbReference type="InterPro" id="IPR000435">
    <property type="entry name" value="Tektins"/>
</dbReference>
<evidence type="ECO:0000313" key="6">
    <source>
        <dbReference type="Proteomes" id="UP001292079"/>
    </source>
</evidence>
<proteinExistence type="inferred from homology"/>
<evidence type="ECO:0000256" key="1">
    <source>
        <dbReference type="ARBA" id="ARBA00007209"/>
    </source>
</evidence>
<keyword evidence="2" id="KW-0963">Cytoplasm</keyword>
<dbReference type="Proteomes" id="UP001292079">
    <property type="component" value="Unassembled WGS sequence"/>
</dbReference>
<dbReference type="PANTHER" id="PTHR19960:SF11">
    <property type="entry name" value="TEKTIN"/>
    <property type="match status" value="1"/>
</dbReference>
<keyword evidence="3" id="KW-0966">Cell projection</keyword>
<dbReference type="GO" id="GO:0005634">
    <property type="term" value="C:nucleus"/>
    <property type="evidence" value="ECO:0007669"/>
    <property type="project" value="TreeGrafter"/>
</dbReference>
<dbReference type="PANTHER" id="PTHR19960">
    <property type="entry name" value="TEKTIN"/>
    <property type="match status" value="1"/>
</dbReference>
<protein>
    <recommendedName>
        <fullName evidence="3">Tektin</fullName>
    </recommendedName>
</protein>
<keyword evidence="4" id="KW-0175">Coiled coil</keyword>
<dbReference type="GO" id="GO:0060294">
    <property type="term" value="P:cilium movement involved in cell motility"/>
    <property type="evidence" value="ECO:0007669"/>
    <property type="project" value="UniProtKB-UniRule"/>
</dbReference>
<dbReference type="InterPro" id="IPR048256">
    <property type="entry name" value="Tektin-like"/>
</dbReference>
<feature type="coiled-coil region" evidence="4">
    <location>
        <begin position="192"/>
        <end position="219"/>
    </location>
</feature>
<dbReference type="EMBL" id="JALJAT010000006">
    <property type="protein sequence ID" value="KAK4468577.1"/>
    <property type="molecule type" value="Genomic_DNA"/>
</dbReference>
<sequence length="525" mass="60337">MLRVVIDSEMELMTERYFQKPIRLSHSASNIPDILGSSGVSGYMGKFDDLKEGSYPAIYTHRNVKSFAPWRPKSHFSPDRISYFNGVKSAKPLGPVVNVVSDIGGLHELEGLRIPSIYSAARNALYTRYTPADWNKGNSTQLTNSEQAMKRAECIRESGQRLGIEADDRVRRAQQEVSKLLGQRINDINYMKHELSNEIDALVNEMNKLNESKRIAEKSFAEIENPLHITQECLYHREKRQSIDLVHDQPERALLKEIDGIKSCQDQIKNIINRATAQLSLCRSVQHELEQDSSDKFRALQLDQLAHQLRNSSANIALYGDIEKFEKWMSVPEKWAEHTSANLKRSQAERATSRSIREAIEHCLGTAFSRIRDLWSSTNACLSQRIQETMEAKNRIQVQLEKVNQELFDIEKNIEYLKQCIVDKQAPLKVARTRLDLRNRRPNIELCHDDPHGRLLREIAELQESVDQLISQLTDTQRIHQDLLNIKSRLEMDLSIKVNSLYIDREKCLGLRKTFPMNPALIAPT</sequence>
<evidence type="ECO:0000256" key="3">
    <source>
        <dbReference type="RuleBase" id="RU367040"/>
    </source>
</evidence>
<dbReference type="GO" id="GO:0005930">
    <property type="term" value="C:axoneme"/>
    <property type="evidence" value="ECO:0007669"/>
    <property type="project" value="UniProtKB-SubCell"/>
</dbReference>